<comment type="caution">
    <text evidence="2">The sequence shown here is derived from an EMBL/GenBank/DDBJ whole genome shotgun (WGS) entry which is preliminary data.</text>
</comment>
<dbReference type="InterPro" id="IPR052895">
    <property type="entry name" value="HetReg/Transcr_Mod"/>
</dbReference>
<reference evidence="2" key="1">
    <citation type="journal article" date="2021" name="Nat. Commun.">
        <title>Genetic determinants of endophytism in the Arabidopsis root mycobiome.</title>
        <authorList>
            <person name="Mesny F."/>
            <person name="Miyauchi S."/>
            <person name="Thiergart T."/>
            <person name="Pickel B."/>
            <person name="Atanasova L."/>
            <person name="Karlsson M."/>
            <person name="Huettel B."/>
            <person name="Barry K.W."/>
            <person name="Haridas S."/>
            <person name="Chen C."/>
            <person name="Bauer D."/>
            <person name="Andreopoulos W."/>
            <person name="Pangilinan J."/>
            <person name="LaButti K."/>
            <person name="Riley R."/>
            <person name="Lipzen A."/>
            <person name="Clum A."/>
            <person name="Drula E."/>
            <person name="Henrissat B."/>
            <person name="Kohler A."/>
            <person name="Grigoriev I.V."/>
            <person name="Martin F.M."/>
            <person name="Hacquard S."/>
        </authorList>
    </citation>
    <scope>NUCLEOTIDE SEQUENCE</scope>
    <source>
        <strain evidence="2">MPI-SDFR-AT-0068</strain>
    </source>
</reference>
<name>A0A8K0S7E9_9HYPO</name>
<evidence type="ECO:0000259" key="1">
    <source>
        <dbReference type="Pfam" id="PF06985"/>
    </source>
</evidence>
<dbReference type="AlphaFoldDB" id="A0A8K0S7E9"/>
<organism evidence="2 3">
    <name type="scientific">Fusarium tricinctum</name>
    <dbReference type="NCBI Taxonomy" id="61284"/>
    <lineage>
        <taxon>Eukaryota</taxon>
        <taxon>Fungi</taxon>
        <taxon>Dikarya</taxon>
        <taxon>Ascomycota</taxon>
        <taxon>Pezizomycotina</taxon>
        <taxon>Sordariomycetes</taxon>
        <taxon>Hypocreomycetidae</taxon>
        <taxon>Hypocreales</taxon>
        <taxon>Nectriaceae</taxon>
        <taxon>Fusarium</taxon>
        <taxon>Fusarium tricinctum species complex</taxon>
    </lineage>
</organism>
<sequence length="348" mass="38927">MMWIDQICINQEDNNEKSQQIPLMSRIYSLATSTVIWLAEASIGSDAALKLLEQIVSCLQFTFLNPDFEDLERLGLPVADSKQWKYLCELLSRQWFTRVWIIQEAVLSAAESTYFSCGDSFIRGRHWQRLACTSIHAVSRVSLGEAVENIANLKNSYVVYYVLFTFLTATRHAECSDPRDRAYGLLGICNDKKSAGVRVSYSSDYTAAGLYHDITVQYIRSDEPNPLLTLPLVLGVVEHESSDLPSWVPDWRVPPSMTALSAPVASSGIYDASGRFNHINNRGKTMATIRRNKLTTPGVFFDTIVNVSDIFVNPDLSYQNPMTLNTALCTSVAFASDIQNGPFKGCYL</sequence>
<dbReference type="InterPro" id="IPR010730">
    <property type="entry name" value="HET"/>
</dbReference>
<dbReference type="OrthoDB" id="3548654at2759"/>
<protein>
    <submittedName>
        <fullName evidence="2">Heterokaryon incompatibility protein-domain-containing protein</fullName>
    </submittedName>
</protein>
<dbReference type="Pfam" id="PF06985">
    <property type="entry name" value="HET"/>
    <property type="match status" value="1"/>
</dbReference>
<feature type="domain" description="Heterokaryon incompatibility" evidence="1">
    <location>
        <begin position="2"/>
        <end position="104"/>
    </location>
</feature>
<dbReference type="EMBL" id="JAGPXF010000001">
    <property type="protein sequence ID" value="KAH7261595.1"/>
    <property type="molecule type" value="Genomic_DNA"/>
</dbReference>
<gene>
    <name evidence="2" type="ORF">BKA59DRAFT_518554</name>
</gene>
<dbReference type="Proteomes" id="UP000813427">
    <property type="component" value="Unassembled WGS sequence"/>
</dbReference>
<proteinExistence type="predicted"/>
<evidence type="ECO:0000313" key="2">
    <source>
        <dbReference type="EMBL" id="KAH7261595.1"/>
    </source>
</evidence>
<accession>A0A8K0S7E9</accession>
<evidence type="ECO:0000313" key="3">
    <source>
        <dbReference type="Proteomes" id="UP000813427"/>
    </source>
</evidence>
<keyword evidence="3" id="KW-1185">Reference proteome</keyword>
<dbReference type="PANTHER" id="PTHR24148:SF73">
    <property type="entry name" value="HET DOMAIN PROTEIN (AFU_ORTHOLOGUE AFUA_8G01020)"/>
    <property type="match status" value="1"/>
</dbReference>
<dbReference type="PANTHER" id="PTHR24148">
    <property type="entry name" value="ANKYRIN REPEAT DOMAIN-CONTAINING PROTEIN 39 HOMOLOG-RELATED"/>
    <property type="match status" value="1"/>
</dbReference>